<dbReference type="CDD" id="cd16341">
    <property type="entry name" value="FdhE"/>
    <property type="match status" value="1"/>
</dbReference>
<name>A0A076LHQ0_9GAMM</name>
<dbReference type="Pfam" id="PF24859">
    <property type="entry name" value="FdhE_central"/>
    <property type="match status" value="1"/>
</dbReference>
<dbReference type="Pfam" id="PF04216">
    <property type="entry name" value="FdhE_N"/>
    <property type="match status" value="1"/>
</dbReference>
<keyword evidence="2 4" id="KW-0963">Cytoplasm</keyword>
<dbReference type="AlphaFoldDB" id="A0A076LHQ0"/>
<evidence type="ECO:0000259" key="6">
    <source>
        <dbReference type="Pfam" id="PF24859"/>
    </source>
</evidence>
<accession>A0A076LHQ0</accession>
<dbReference type="RefSeq" id="WP_034163970.1">
    <property type="nucleotide sequence ID" value="NZ_CP006664.1"/>
</dbReference>
<evidence type="ECO:0000313" key="8">
    <source>
        <dbReference type="EMBL" id="AIJ08020.1"/>
    </source>
</evidence>
<dbReference type="NCBIfam" id="TIGR01562">
    <property type="entry name" value="FdhE"/>
    <property type="match status" value="1"/>
</dbReference>
<gene>
    <name evidence="4 8" type="primary">fdhE</name>
    <name evidence="8" type="ORF">ETEE_1571</name>
</gene>
<feature type="domain" description="FdhE C-terminal" evidence="7">
    <location>
        <begin position="228"/>
        <end position="304"/>
    </location>
</feature>
<dbReference type="InterPro" id="IPR006452">
    <property type="entry name" value="Formate_DH_accessory"/>
</dbReference>
<dbReference type="InterPro" id="IPR024064">
    <property type="entry name" value="FdhE-like_sf"/>
</dbReference>
<dbReference type="PIRSF" id="PIRSF018296">
    <property type="entry name" value="Format_dh_formtn"/>
    <property type="match status" value="1"/>
</dbReference>
<organism evidence="8 9">
    <name type="scientific">Edwardsiella anguillarum ET080813</name>
    <dbReference type="NCBI Taxonomy" id="667120"/>
    <lineage>
        <taxon>Bacteria</taxon>
        <taxon>Pseudomonadati</taxon>
        <taxon>Pseudomonadota</taxon>
        <taxon>Gammaproteobacteria</taxon>
        <taxon>Enterobacterales</taxon>
        <taxon>Hafniaceae</taxon>
        <taxon>Edwardsiella</taxon>
    </lineage>
</organism>
<dbReference type="SUPFAM" id="SSF144020">
    <property type="entry name" value="FdhE-like"/>
    <property type="match status" value="1"/>
</dbReference>
<dbReference type="FunFam" id="3.90.1670.10:FF:000001">
    <property type="entry name" value="Protein FdhE"/>
    <property type="match status" value="1"/>
</dbReference>
<dbReference type="Proteomes" id="UP000028681">
    <property type="component" value="Chromosome"/>
</dbReference>
<sequence>MSIRIHPQEQIDAERRAGALGPIAPLLLPNLQRLYSQRAERLRTLAGGHPLADYLCFAATLADAQQQALFDNPLTLDLAPIVANAAANGSPPLATQTFARTPHWQRLLLAIIAELRPQAPAHVLPVLEGLEKCAAGEREALAGALLAGDYAAVGSDRALFLWAALSLYWAQMASQLPGRAQAEYGEQRHVCPVCGSMPVSSVVHIGGSNGLRYLHCGLCESEWHMVRVKCSNCEESRDLSYWSLESEQAAVKAESCGDCGSYLKILYQEKDSGIDAVADDLATLLLDAKMEEAGFARSSLNPFLFPGE</sequence>
<feature type="domain" description="FdhE central" evidence="6">
    <location>
        <begin position="190"/>
        <end position="227"/>
    </location>
</feature>
<dbReference type="NCBIfam" id="NF002925">
    <property type="entry name" value="PRK03564.1"/>
    <property type="match status" value="1"/>
</dbReference>
<evidence type="ECO:0000259" key="7">
    <source>
        <dbReference type="Pfam" id="PF24860"/>
    </source>
</evidence>
<evidence type="ECO:0000259" key="5">
    <source>
        <dbReference type="Pfam" id="PF04216"/>
    </source>
</evidence>
<dbReference type="GO" id="GO:0005829">
    <property type="term" value="C:cytosol"/>
    <property type="evidence" value="ECO:0007669"/>
    <property type="project" value="TreeGrafter"/>
</dbReference>
<dbReference type="InterPro" id="IPR056774">
    <property type="entry name" value="FdhE_N"/>
</dbReference>
<evidence type="ECO:0000256" key="1">
    <source>
        <dbReference type="ARBA" id="ARBA00004496"/>
    </source>
</evidence>
<dbReference type="KEGG" id="ete:ETEE_1571"/>
<dbReference type="HAMAP" id="MF_00611">
    <property type="entry name" value="FdeH"/>
    <property type="match status" value="1"/>
</dbReference>
<comment type="function">
    <text evidence="4">Necessary for formate dehydrogenase activity.</text>
</comment>
<evidence type="ECO:0000256" key="2">
    <source>
        <dbReference type="ARBA" id="ARBA00022490"/>
    </source>
</evidence>
<feature type="domain" description="FdhE N-terminal" evidence="5">
    <location>
        <begin position="23"/>
        <end position="186"/>
    </location>
</feature>
<dbReference type="GeneID" id="33939194"/>
<dbReference type="Pfam" id="PF24860">
    <property type="entry name" value="FdhE_C"/>
    <property type="match status" value="1"/>
</dbReference>
<dbReference type="InterPro" id="IPR056796">
    <property type="entry name" value="FdhE_C"/>
</dbReference>
<dbReference type="Gene3D" id="3.90.1670.10">
    <property type="entry name" value="FdhE-like domain"/>
    <property type="match status" value="1"/>
</dbReference>
<dbReference type="HOGENOM" id="CLU_055275_0_0_6"/>
<comment type="subcellular location">
    <subcellularLocation>
        <location evidence="1 4">Cytoplasm</location>
    </subcellularLocation>
</comment>
<reference evidence="8 9" key="1">
    <citation type="journal article" date="2012" name="PLoS ONE">
        <title>Edwardsiella comparative phylogenomics reveal the new intra/inter-species taxonomic relationships, virulence evolution and niche adaptation mechanisms.</title>
        <authorList>
            <person name="Yang M."/>
            <person name="Lv Y."/>
            <person name="Xiao J."/>
            <person name="Wu H."/>
            <person name="Zheng H."/>
            <person name="Liu Q."/>
            <person name="Zhang Y."/>
            <person name="Wang Q."/>
        </authorList>
    </citation>
    <scope>NUCLEOTIDE SEQUENCE [LARGE SCALE GENOMIC DNA]</scope>
    <source>
        <strain evidence="9">080813</strain>
    </source>
</reference>
<protein>
    <recommendedName>
        <fullName evidence="4">Protein FdhE homolog</fullName>
    </recommendedName>
</protein>
<proteinExistence type="inferred from homology"/>
<dbReference type="InterPro" id="IPR056797">
    <property type="entry name" value="FdhE_central"/>
</dbReference>
<dbReference type="GO" id="GO:0051604">
    <property type="term" value="P:protein maturation"/>
    <property type="evidence" value="ECO:0007669"/>
    <property type="project" value="TreeGrafter"/>
</dbReference>
<dbReference type="EMBL" id="CP006664">
    <property type="protein sequence ID" value="AIJ08020.1"/>
    <property type="molecule type" value="Genomic_DNA"/>
</dbReference>
<evidence type="ECO:0000256" key="4">
    <source>
        <dbReference type="HAMAP-Rule" id="MF_00611"/>
    </source>
</evidence>
<dbReference type="GO" id="GO:0008199">
    <property type="term" value="F:ferric iron binding"/>
    <property type="evidence" value="ECO:0007669"/>
    <property type="project" value="TreeGrafter"/>
</dbReference>
<evidence type="ECO:0000313" key="9">
    <source>
        <dbReference type="Proteomes" id="UP000028681"/>
    </source>
</evidence>
<evidence type="ECO:0000256" key="3">
    <source>
        <dbReference type="ARBA" id="ARBA00061033"/>
    </source>
</evidence>
<dbReference type="PANTHER" id="PTHR37689:SF1">
    <property type="entry name" value="PROTEIN FDHE"/>
    <property type="match status" value="1"/>
</dbReference>
<comment type="similarity">
    <text evidence="3 4">Belongs to the FdhE family.</text>
</comment>
<dbReference type="PANTHER" id="PTHR37689">
    <property type="entry name" value="PROTEIN FDHE"/>
    <property type="match status" value="1"/>
</dbReference>